<dbReference type="STRING" id="1149755.A0A2J6R2F8"/>
<protein>
    <submittedName>
        <fullName evidence="3">Uncharacterized protein</fullName>
    </submittedName>
</protein>
<feature type="transmembrane region" description="Helical" evidence="2">
    <location>
        <begin position="71"/>
        <end position="91"/>
    </location>
</feature>
<feature type="transmembrane region" description="Helical" evidence="2">
    <location>
        <begin position="12"/>
        <end position="35"/>
    </location>
</feature>
<accession>A0A2J6R2F8</accession>
<keyword evidence="2" id="KW-0472">Membrane</keyword>
<feature type="compositionally biased region" description="Low complexity" evidence="1">
    <location>
        <begin position="286"/>
        <end position="308"/>
    </location>
</feature>
<evidence type="ECO:0000256" key="1">
    <source>
        <dbReference type="SAM" id="MobiDB-lite"/>
    </source>
</evidence>
<dbReference type="AlphaFoldDB" id="A0A2J6R2F8"/>
<dbReference type="Proteomes" id="UP000235786">
    <property type="component" value="Unassembled WGS sequence"/>
</dbReference>
<dbReference type="EMBL" id="KZ613958">
    <property type="protein sequence ID" value="PMD32707.1"/>
    <property type="molecule type" value="Genomic_DNA"/>
</dbReference>
<feature type="region of interest" description="Disordered" evidence="1">
    <location>
        <begin position="276"/>
        <end position="311"/>
    </location>
</feature>
<proteinExistence type="predicted"/>
<keyword evidence="2" id="KW-1133">Transmembrane helix</keyword>
<keyword evidence="2" id="KW-0812">Transmembrane</keyword>
<organism evidence="3 4">
    <name type="scientific">Hyaloscypha variabilis (strain UAMH 11265 / GT02V1 / F)</name>
    <name type="common">Meliniomyces variabilis</name>
    <dbReference type="NCBI Taxonomy" id="1149755"/>
    <lineage>
        <taxon>Eukaryota</taxon>
        <taxon>Fungi</taxon>
        <taxon>Dikarya</taxon>
        <taxon>Ascomycota</taxon>
        <taxon>Pezizomycotina</taxon>
        <taxon>Leotiomycetes</taxon>
        <taxon>Helotiales</taxon>
        <taxon>Hyaloscyphaceae</taxon>
        <taxon>Hyaloscypha</taxon>
        <taxon>Hyaloscypha variabilis</taxon>
    </lineage>
</organism>
<feature type="transmembrane region" description="Helical" evidence="2">
    <location>
        <begin position="251"/>
        <end position="270"/>
    </location>
</feature>
<evidence type="ECO:0000256" key="2">
    <source>
        <dbReference type="SAM" id="Phobius"/>
    </source>
</evidence>
<keyword evidence="4" id="KW-1185">Reference proteome</keyword>
<dbReference type="OrthoDB" id="3945378at2759"/>
<sequence>MDDCHFAGNSDMYGLGIRVGFYVQWYSTILGAWIAPSEVPGMRLSNSLFVSATFLALIIQVAKDNLTTADIYITLLLIFGGYLYLVPVYIWRLVTGCNPRWDPSRFSRVKNGQLFSSLNFMLLLRKVKDNDIPGCVEYGFFFSRFPLKARGFVIANIVFESILLAVCVFVLLGTCAPICAPICGLIRFLARRYGGRRNQRNRKISHRQKLALQTLQSCINFIVASSVVVATELTIHWNGVTGVMDISSAGQLIPTVIAIGLFFRILYVGYHGEERTARRPSRSRSRSNSSSDDSGPDPWIRMPAMMPAPQMPPLKEPAIATLINNSSNTASLTPTLERATNA</sequence>
<evidence type="ECO:0000313" key="3">
    <source>
        <dbReference type="EMBL" id="PMD32707.1"/>
    </source>
</evidence>
<feature type="transmembrane region" description="Helical" evidence="2">
    <location>
        <begin position="162"/>
        <end position="189"/>
    </location>
</feature>
<gene>
    <name evidence="3" type="ORF">L207DRAFT_639969</name>
</gene>
<feature type="transmembrane region" description="Helical" evidence="2">
    <location>
        <begin position="41"/>
        <end position="59"/>
    </location>
</feature>
<reference evidence="3 4" key="1">
    <citation type="submission" date="2016-04" db="EMBL/GenBank/DDBJ databases">
        <title>A degradative enzymes factory behind the ericoid mycorrhizal symbiosis.</title>
        <authorList>
            <consortium name="DOE Joint Genome Institute"/>
            <person name="Martino E."/>
            <person name="Morin E."/>
            <person name="Grelet G."/>
            <person name="Kuo A."/>
            <person name="Kohler A."/>
            <person name="Daghino S."/>
            <person name="Barry K."/>
            <person name="Choi C."/>
            <person name="Cichocki N."/>
            <person name="Clum A."/>
            <person name="Copeland A."/>
            <person name="Hainaut M."/>
            <person name="Haridas S."/>
            <person name="Labutti K."/>
            <person name="Lindquist E."/>
            <person name="Lipzen A."/>
            <person name="Khouja H.-R."/>
            <person name="Murat C."/>
            <person name="Ohm R."/>
            <person name="Olson A."/>
            <person name="Spatafora J."/>
            <person name="Veneault-Fourrey C."/>
            <person name="Henrissat B."/>
            <person name="Grigoriev I."/>
            <person name="Martin F."/>
            <person name="Perotto S."/>
        </authorList>
    </citation>
    <scope>NUCLEOTIDE SEQUENCE [LARGE SCALE GENOMIC DNA]</scope>
    <source>
        <strain evidence="3 4">F</strain>
    </source>
</reference>
<name>A0A2J6R2F8_HYAVF</name>
<feature type="transmembrane region" description="Helical" evidence="2">
    <location>
        <begin position="210"/>
        <end position="231"/>
    </location>
</feature>
<evidence type="ECO:0000313" key="4">
    <source>
        <dbReference type="Proteomes" id="UP000235786"/>
    </source>
</evidence>